<reference evidence="2 3" key="1">
    <citation type="submission" date="2014-05" db="EMBL/GenBank/DDBJ databases">
        <title>ATOL: Assembling a taxonomically balanced genome-scale reconstruction of the evolutionary history of the Enterobacteriaceae.</title>
        <authorList>
            <person name="Plunkett G.III."/>
            <person name="Neeno-Eckwall E.C."/>
            <person name="Glasner J.D."/>
            <person name="Perna N.T."/>
        </authorList>
    </citation>
    <scope>NUCLEOTIDE SEQUENCE [LARGE SCALE GENOMIC DNA]</scope>
    <source>
        <strain evidence="2 3">ATCC 33301</strain>
    </source>
</reference>
<name>A0A085JPZ6_9GAMM</name>
<dbReference type="GO" id="GO:0003677">
    <property type="term" value="F:DNA binding"/>
    <property type="evidence" value="ECO:0007669"/>
    <property type="project" value="InterPro"/>
</dbReference>
<dbReference type="SUPFAM" id="SSF47413">
    <property type="entry name" value="lambda repressor-like DNA-binding domains"/>
    <property type="match status" value="1"/>
</dbReference>
<gene>
    <name evidence="2" type="ORF">GTPT_0115</name>
</gene>
<dbReference type="EMBL" id="JMPR01000004">
    <property type="protein sequence ID" value="KFD22542.1"/>
    <property type="molecule type" value="Genomic_DNA"/>
</dbReference>
<dbReference type="AlphaFoldDB" id="A0A085JPZ6"/>
<dbReference type="GO" id="GO:0006355">
    <property type="term" value="P:regulation of DNA-templated transcription"/>
    <property type="evidence" value="ECO:0007669"/>
    <property type="project" value="InterPro"/>
</dbReference>
<dbReference type="Gene3D" id="1.10.260.40">
    <property type="entry name" value="lambda repressor-like DNA-binding domains"/>
    <property type="match status" value="1"/>
</dbReference>
<proteinExistence type="predicted"/>
<dbReference type="Proteomes" id="UP000028602">
    <property type="component" value="Unassembled WGS sequence"/>
</dbReference>
<organism evidence="2 3">
    <name type="scientific">Tatumella ptyseos ATCC 33301</name>
    <dbReference type="NCBI Taxonomy" id="1005995"/>
    <lineage>
        <taxon>Bacteria</taxon>
        <taxon>Pseudomonadati</taxon>
        <taxon>Pseudomonadota</taxon>
        <taxon>Gammaproteobacteria</taxon>
        <taxon>Enterobacterales</taxon>
        <taxon>Erwiniaceae</taxon>
        <taxon>Tatumella</taxon>
    </lineage>
</organism>
<dbReference type="PROSITE" id="PS50932">
    <property type="entry name" value="HTH_LACI_2"/>
    <property type="match status" value="1"/>
</dbReference>
<dbReference type="InterPro" id="IPR000843">
    <property type="entry name" value="HTH_LacI"/>
</dbReference>
<comment type="caution">
    <text evidence="2">The sequence shown here is derived from an EMBL/GenBank/DDBJ whole genome shotgun (WGS) entry which is preliminary data.</text>
</comment>
<dbReference type="InterPro" id="IPR010982">
    <property type="entry name" value="Lambda_DNA-bd_dom_sf"/>
</dbReference>
<accession>A0A085JPZ6</accession>
<evidence type="ECO:0000313" key="2">
    <source>
        <dbReference type="EMBL" id="KFD22542.1"/>
    </source>
</evidence>
<dbReference type="SMART" id="SM00354">
    <property type="entry name" value="HTH_LACI"/>
    <property type="match status" value="1"/>
</dbReference>
<evidence type="ECO:0000313" key="3">
    <source>
        <dbReference type="Proteomes" id="UP000028602"/>
    </source>
</evidence>
<protein>
    <recommendedName>
        <fullName evidence="1">HTH lacI-type domain-containing protein</fullName>
    </recommendedName>
</protein>
<sequence>MFARLAGVSMMTVSRVMNNSVSVRADTRDRVLQVLLAKGIRIPQDVARAAASAFIARSCSAIPPEEG</sequence>
<feature type="domain" description="HTH lacI-type" evidence="1">
    <location>
        <begin position="1"/>
        <end position="52"/>
    </location>
</feature>
<dbReference type="Pfam" id="PF00356">
    <property type="entry name" value="LacI"/>
    <property type="match status" value="1"/>
</dbReference>
<evidence type="ECO:0000259" key="1">
    <source>
        <dbReference type="PROSITE" id="PS50932"/>
    </source>
</evidence>
<keyword evidence="3" id="KW-1185">Reference proteome</keyword>
<dbReference type="CDD" id="cd01392">
    <property type="entry name" value="HTH_LacI"/>
    <property type="match status" value="1"/>
</dbReference>